<feature type="region of interest" description="Disordered" evidence="1">
    <location>
        <begin position="1"/>
        <end position="30"/>
    </location>
</feature>
<proteinExistence type="predicted"/>
<evidence type="ECO:0000313" key="2">
    <source>
        <dbReference type="EMBL" id="RDZ07733.1"/>
    </source>
</evidence>
<dbReference type="EMBL" id="PQWM01000052">
    <property type="protein sequence ID" value="RDZ07733.1"/>
    <property type="molecule type" value="Genomic_DNA"/>
</dbReference>
<comment type="caution">
    <text evidence="2">The sequence shown here is derived from an EMBL/GenBank/DDBJ whole genome shotgun (WGS) entry which is preliminary data.</text>
</comment>
<feature type="region of interest" description="Disordered" evidence="1">
    <location>
        <begin position="40"/>
        <end position="59"/>
    </location>
</feature>
<dbReference type="AlphaFoldDB" id="A0A3D8WUP1"/>
<name>A0A3D8WUP1_PRIMG</name>
<accession>A0A3D8WUP1</accession>
<evidence type="ECO:0000256" key="1">
    <source>
        <dbReference type="SAM" id="MobiDB-lite"/>
    </source>
</evidence>
<evidence type="ECO:0000313" key="3">
    <source>
        <dbReference type="Proteomes" id="UP000256519"/>
    </source>
</evidence>
<sequence length="59" mass="6545">MTDNNVGFGVSGNAETKQKTNVSSEATMTNKVKHDNYEVLNHQLNSVSDNAFRADRDED</sequence>
<organism evidence="2 3">
    <name type="scientific">Priestia megaterium</name>
    <name type="common">Bacillus megaterium</name>
    <dbReference type="NCBI Taxonomy" id="1404"/>
    <lineage>
        <taxon>Bacteria</taxon>
        <taxon>Bacillati</taxon>
        <taxon>Bacillota</taxon>
        <taxon>Bacilli</taxon>
        <taxon>Bacillales</taxon>
        <taxon>Bacillaceae</taxon>
        <taxon>Priestia</taxon>
    </lineage>
</organism>
<dbReference type="Proteomes" id="UP000256519">
    <property type="component" value="Unassembled WGS sequence"/>
</dbReference>
<feature type="compositionally biased region" description="Polar residues" evidence="1">
    <location>
        <begin position="13"/>
        <end position="30"/>
    </location>
</feature>
<protein>
    <submittedName>
        <fullName evidence="2">Uncharacterized protein</fullName>
    </submittedName>
</protein>
<dbReference type="RefSeq" id="WP_116078256.1">
    <property type="nucleotide sequence ID" value="NZ_CP187630.1"/>
</dbReference>
<reference evidence="2 3" key="1">
    <citation type="journal article" date="2018" name="Appl. Environ. Microbiol.">
        <title>Antimicrobial susceptibility testing and tentative epidemiological cut-off values of five Bacillus species relevant for use as animal feed additives or for plant protection.</title>
        <authorList>
            <person name="Agerso Y."/>
            <person name="Stuer-Lauridsen B."/>
            <person name="Bjerre K."/>
            <person name="Jensen M.G."/>
            <person name="Johansen E."/>
            <person name="Bennedsen M."/>
            <person name="Brockmann E."/>
            <person name="Nielsen B."/>
        </authorList>
    </citation>
    <scope>NUCLEOTIDE SEQUENCE [LARGE SCALE GENOMIC DNA]</scope>
    <source>
        <strain evidence="2 3">CHCC20162</strain>
    </source>
</reference>
<gene>
    <name evidence="2" type="ORF">C3744_27135</name>
</gene>